<sequence>MGVQHAFGGYGGSTCPWCVQWLWWRPWMVVQHAFGGGSTCYWSWRFNMLLVVVVEHALDGGGLHNLLAWPYLRSYGNKFGNKDGMVCGLAVDNWMKMELQRERFLVLKRGLWLGRVFRKSNFLCRGVMPDFF</sequence>
<organism evidence="1 2">
    <name type="scientific">Meloidogyne incognita</name>
    <name type="common">Southern root-knot nematode worm</name>
    <name type="synonym">Oxyuris incognita</name>
    <dbReference type="NCBI Taxonomy" id="6306"/>
    <lineage>
        <taxon>Eukaryota</taxon>
        <taxon>Metazoa</taxon>
        <taxon>Ecdysozoa</taxon>
        <taxon>Nematoda</taxon>
        <taxon>Chromadorea</taxon>
        <taxon>Rhabditida</taxon>
        <taxon>Tylenchina</taxon>
        <taxon>Tylenchomorpha</taxon>
        <taxon>Tylenchoidea</taxon>
        <taxon>Meloidogynidae</taxon>
        <taxon>Meloidogyninae</taxon>
        <taxon>Meloidogyne</taxon>
        <taxon>Meloidogyne incognita group</taxon>
    </lineage>
</organism>
<evidence type="ECO:0000313" key="1">
    <source>
        <dbReference type="Proteomes" id="UP000887563"/>
    </source>
</evidence>
<reference evidence="2" key="1">
    <citation type="submission" date="2022-11" db="UniProtKB">
        <authorList>
            <consortium name="WormBaseParasite"/>
        </authorList>
    </citation>
    <scope>IDENTIFICATION</scope>
</reference>
<dbReference type="WBParaSite" id="Minc3s05993g39156">
    <property type="protein sequence ID" value="Minc3s05993g39156"/>
    <property type="gene ID" value="Minc3s05993g39156"/>
</dbReference>
<protein>
    <submittedName>
        <fullName evidence="2">Candidate secreted effector</fullName>
    </submittedName>
</protein>
<evidence type="ECO:0000313" key="2">
    <source>
        <dbReference type="WBParaSite" id="Minc3s05993g39156"/>
    </source>
</evidence>
<name>A0A914NFB5_MELIC</name>
<dbReference type="AlphaFoldDB" id="A0A914NFB5"/>
<dbReference type="Proteomes" id="UP000887563">
    <property type="component" value="Unplaced"/>
</dbReference>
<keyword evidence="1" id="KW-1185">Reference proteome</keyword>
<proteinExistence type="predicted"/>
<accession>A0A914NFB5</accession>